<evidence type="ECO:0000313" key="2">
    <source>
        <dbReference type="EMBL" id="MEU8138495.1"/>
    </source>
</evidence>
<reference evidence="2 3" key="1">
    <citation type="submission" date="2024-06" db="EMBL/GenBank/DDBJ databases">
        <title>The Natural Products Discovery Center: Release of the First 8490 Sequenced Strains for Exploring Actinobacteria Biosynthetic Diversity.</title>
        <authorList>
            <person name="Kalkreuter E."/>
            <person name="Kautsar S.A."/>
            <person name="Yang D."/>
            <person name="Bader C.D."/>
            <person name="Teijaro C.N."/>
            <person name="Fluegel L."/>
            <person name="Davis C.M."/>
            <person name="Simpson J.R."/>
            <person name="Lauterbach L."/>
            <person name="Steele A.D."/>
            <person name="Gui C."/>
            <person name="Meng S."/>
            <person name="Li G."/>
            <person name="Viehrig K."/>
            <person name="Ye F."/>
            <person name="Su P."/>
            <person name="Kiefer A.F."/>
            <person name="Nichols A."/>
            <person name="Cepeda A.J."/>
            <person name="Yan W."/>
            <person name="Fan B."/>
            <person name="Jiang Y."/>
            <person name="Adhikari A."/>
            <person name="Zheng C.-J."/>
            <person name="Schuster L."/>
            <person name="Cowan T.M."/>
            <person name="Smanski M.J."/>
            <person name="Chevrette M.G."/>
            <person name="De Carvalho L.P.S."/>
            <person name="Shen B."/>
        </authorList>
    </citation>
    <scope>NUCLEOTIDE SEQUENCE [LARGE SCALE GENOMIC DNA]</scope>
    <source>
        <strain evidence="2 3">NPDC048946</strain>
    </source>
</reference>
<dbReference type="RefSeq" id="WP_358361961.1">
    <property type="nucleotide sequence ID" value="NZ_JBEZFP010000125.1"/>
</dbReference>
<accession>A0ABV3DRX2</accession>
<comment type="caution">
    <text evidence="2">The sequence shown here is derived from an EMBL/GenBank/DDBJ whole genome shotgun (WGS) entry which is preliminary data.</text>
</comment>
<protein>
    <submittedName>
        <fullName evidence="2">Uncharacterized protein</fullName>
    </submittedName>
</protein>
<name>A0ABV3DRX2_9ACTN</name>
<sequence length="66" mass="7065">MAMPGETNVAGQTATPVPVAARNGTLDLEKYNNPCDIEDKDDDPSDPVDTPKNVPAQTDRREPVSV</sequence>
<dbReference type="Proteomes" id="UP001551482">
    <property type="component" value="Unassembled WGS sequence"/>
</dbReference>
<organism evidence="2 3">
    <name type="scientific">Streptodolium elevatio</name>
    <dbReference type="NCBI Taxonomy" id="3157996"/>
    <lineage>
        <taxon>Bacteria</taxon>
        <taxon>Bacillati</taxon>
        <taxon>Actinomycetota</taxon>
        <taxon>Actinomycetes</taxon>
        <taxon>Kitasatosporales</taxon>
        <taxon>Streptomycetaceae</taxon>
        <taxon>Streptodolium</taxon>
    </lineage>
</organism>
<feature type="compositionally biased region" description="Acidic residues" evidence="1">
    <location>
        <begin position="36"/>
        <end position="46"/>
    </location>
</feature>
<evidence type="ECO:0000256" key="1">
    <source>
        <dbReference type="SAM" id="MobiDB-lite"/>
    </source>
</evidence>
<evidence type="ECO:0000313" key="3">
    <source>
        <dbReference type="Proteomes" id="UP001551482"/>
    </source>
</evidence>
<gene>
    <name evidence="2" type="ORF">AB0C36_33975</name>
</gene>
<keyword evidence="3" id="KW-1185">Reference proteome</keyword>
<dbReference type="EMBL" id="JBEZFP010000125">
    <property type="protein sequence ID" value="MEU8138495.1"/>
    <property type="molecule type" value="Genomic_DNA"/>
</dbReference>
<feature type="region of interest" description="Disordered" evidence="1">
    <location>
        <begin position="1"/>
        <end position="66"/>
    </location>
</feature>
<proteinExistence type="predicted"/>